<accession>A0A0F9QAQ9</accession>
<dbReference type="Gene3D" id="1.20.120.740">
    <property type="entry name" value="YgfB uncharacterised protein family UPF0149, PF03695"/>
    <property type="match status" value="1"/>
</dbReference>
<comment type="similarity">
    <text evidence="1">Belongs to the UPF0149 family.</text>
</comment>
<dbReference type="Pfam" id="PF03695">
    <property type="entry name" value="UPF0149"/>
    <property type="match status" value="1"/>
</dbReference>
<gene>
    <name evidence="2" type="ORF">LCGC14_0796610</name>
</gene>
<organism evidence="2">
    <name type="scientific">marine sediment metagenome</name>
    <dbReference type="NCBI Taxonomy" id="412755"/>
    <lineage>
        <taxon>unclassified sequences</taxon>
        <taxon>metagenomes</taxon>
        <taxon>ecological metagenomes</taxon>
    </lineage>
</organism>
<dbReference type="InterPro" id="IPR036255">
    <property type="entry name" value="YgfB-like_sf"/>
</dbReference>
<dbReference type="PANTHER" id="PTHR37528">
    <property type="entry name" value="UPF0149 PROTEIN YGFB"/>
    <property type="match status" value="1"/>
</dbReference>
<dbReference type="AlphaFoldDB" id="A0A0F9QAQ9"/>
<dbReference type="GO" id="GO:0005829">
    <property type="term" value="C:cytosol"/>
    <property type="evidence" value="ECO:0007669"/>
    <property type="project" value="TreeGrafter"/>
</dbReference>
<dbReference type="EMBL" id="LAZR01002125">
    <property type="protein sequence ID" value="KKN34142.1"/>
    <property type="molecule type" value="Genomic_DNA"/>
</dbReference>
<dbReference type="SUPFAM" id="SSF101327">
    <property type="entry name" value="YgfB-like"/>
    <property type="match status" value="1"/>
</dbReference>
<dbReference type="InterPro" id="IPR011978">
    <property type="entry name" value="YgfB-like"/>
</dbReference>
<comment type="caution">
    <text evidence="2">The sequence shown here is derived from an EMBL/GenBank/DDBJ whole genome shotgun (WGS) entry which is preliminary data.</text>
</comment>
<sequence>MSELYFPSLSSEKQTGDGPSSLAELQGALCGLLCMDAMADRVNWYKQLFDDFAPQEDEKLDLTHLFDETIQALNSLEFDFQMELPGDDAPLASRLSALADWSQGLTYGLGTSGMTNETELSDDCQEYVTDVIKISQVSFDDVEDTEQERTNFEELVEYIRMGLFLLYTELQPNAPTEEATEH</sequence>
<name>A0A0F9QAQ9_9ZZZZ</name>
<protein>
    <recommendedName>
        <fullName evidence="3">YecA family protein</fullName>
    </recommendedName>
</protein>
<reference evidence="2" key="1">
    <citation type="journal article" date="2015" name="Nature">
        <title>Complex archaea that bridge the gap between prokaryotes and eukaryotes.</title>
        <authorList>
            <person name="Spang A."/>
            <person name="Saw J.H."/>
            <person name="Jorgensen S.L."/>
            <person name="Zaremba-Niedzwiedzka K."/>
            <person name="Martijn J."/>
            <person name="Lind A.E."/>
            <person name="van Eijk R."/>
            <person name="Schleper C."/>
            <person name="Guy L."/>
            <person name="Ettema T.J."/>
        </authorList>
    </citation>
    <scope>NUCLEOTIDE SEQUENCE</scope>
</reference>
<evidence type="ECO:0000256" key="1">
    <source>
        <dbReference type="ARBA" id="ARBA00038308"/>
    </source>
</evidence>
<dbReference type="PANTHER" id="PTHR37528:SF1">
    <property type="entry name" value="UPF0149 PROTEIN YGFB"/>
    <property type="match status" value="1"/>
</dbReference>
<evidence type="ECO:0000313" key="2">
    <source>
        <dbReference type="EMBL" id="KKN34142.1"/>
    </source>
</evidence>
<proteinExistence type="inferred from homology"/>
<evidence type="ECO:0008006" key="3">
    <source>
        <dbReference type="Google" id="ProtNLM"/>
    </source>
</evidence>